<dbReference type="Gene3D" id="1.20.1250.20">
    <property type="entry name" value="MFS general substrate transporter like domains"/>
    <property type="match status" value="1"/>
</dbReference>
<keyword evidence="12" id="KW-0539">Nucleus</keyword>
<keyword evidence="10" id="KW-1015">Disulfide bond</keyword>
<evidence type="ECO:0000256" key="4">
    <source>
        <dbReference type="ARBA" id="ARBA00004642"/>
    </source>
</evidence>
<evidence type="ECO:0000256" key="6">
    <source>
        <dbReference type="ARBA" id="ARBA00022553"/>
    </source>
</evidence>
<keyword evidence="16" id="KW-1133">Transmembrane helix</keyword>
<dbReference type="InterPro" id="IPR003439">
    <property type="entry name" value="ABC_transporter-like_ATP-bd"/>
</dbReference>
<dbReference type="CDD" id="cd00190">
    <property type="entry name" value="Tryp_SPc"/>
    <property type="match status" value="1"/>
</dbReference>
<feature type="compositionally biased region" description="Basic and acidic residues" evidence="15">
    <location>
        <begin position="1029"/>
        <end position="1040"/>
    </location>
</feature>
<dbReference type="InterPro" id="IPR050611">
    <property type="entry name" value="ABCF"/>
</dbReference>
<dbReference type="PANTHER" id="PTHR19211">
    <property type="entry name" value="ATP-BINDING TRANSPORT PROTEIN-RELATED"/>
    <property type="match status" value="1"/>
</dbReference>
<gene>
    <name evidence="20" type="ORF">GEV33_011069</name>
</gene>
<proteinExistence type="predicted"/>
<keyword evidence="5" id="KW-0963">Cytoplasm</keyword>
<evidence type="ECO:0000313" key="20">
    <source>
        <dbReference type="EMBL" id="KAH0811723.1"/>
    </source>
</evidence>
<feature type="transmembrane region" description="Helical" evidence="16">
    <location>
        <begin position="908"/>
        <end position="927"/>
    </location>
</feature>
<evidence type="ECO:0000259" key="17">
    <source>
        <dbReference type="PROSITE" id="PS50240"/>
    </source>
</evidence>
<feature type="compositionally biased region" description="Acidic residues" evidence="15">
    <location>
        <begin position="1170"/>
        <end position="1187"/>
    </location>
</feature>
<dbReference type="PROSITE" id="PS50850">
    <property type="entry name" value="MFS"/>
    <property type="match status" value="1"/>
</dbReference>
<dbReference type="EMBL" id="JABDTM020026612">
    <property type="protein sequence ID" value="KAH0811723.1"/>
    <property type="molecule type" value="Genomic_DNA"/>
</dbReference>
<dbReference type="PANTHER" id="PTHR19211:SF14">
    <property type="entry name" value="ATP-BINDING CASSETTE SUB-FAMILY F MEMBER 1"/>
    <property type="match status" value="1"/>
</dbReference>
<dbReference type="Pfam" id="PF00089">
    <property type="entry name" value="Trypsin"/>
    <property type="match status" value="1"/>
</dbReference>
<evidence type="ECO:0000256" key="13">
    <source>
        <dbReference type="ARBA" id="ARBA00073921"/>
    </source>
</evidence>
<dbReference type="SUPFAM" id="SSF52540">
    <property type="entry name" value="P-loop containing nucleoside triphosphate hydrolases"/>
    <property type="match status" value="2"/>
</dbReference>
<dbReference type="InterPro" id="IPR033116">
    <property type="entry name" value="TRYPSIN_SER"/>
</dbReference>
<feature type="transmembrane region" description="Helical" evidence="16">
    <location>
        <begin position="612"/>
        <end position="635"/>
    </location>
</feature>
<evidence type="ECO:0000256" key="7">
    <source>
        <dbReference type="ARBA" id="ARBA00022737"/>
    </source>
</evidence>
<feature type="compositionally biased region" description="Basic residues" evidence="15">
    <location>
        <begin position="1045"/>
        <end position="1056"/>
    </location>
</feature>
<dbReference type="InterPro" id="IPR017871">
    <property type="entry name" value="ABC_transporter-like_CS"/>
</dbReference>
<dbReference type="CDD" id="cd03221">
    <property type="entry name" value="ABCF_EF-3"/>
    <property type="match status" value="2"/>
</dbReference>
<keyword evidence="14" id="KW-0378">Hydrolase</keyword>
<dbReference type="FunFam" id="3.40.50.300:FF:000471">
    <property type="entry name" value="ATP-binding cassette, sub-family F (GCN20), member 1"/>
    <property type="match status" value="1"/>
</dbReference>
<feature type="transmembrane region" description="Helical" evidence="16">
    <location>
        <begin position="884"/>
        <end position="902"/>
    </location>
</feature>
<keyword evidence="7" id="KW-0677">Repeat</keyword>
<dbReference type="GO" id="GO:0004252">
    <property type="term" value="F:serine-type endopeptidase activity"/>
    <property type="evidence" value="ECO:0007669"/>
    <property type="project" value="InterPro"/>
</dbReference>
<feature type="compositionally biased region" description="Basic and acidic residues" evidence="15">
    <location>
        <begin position="1548"/>
        <end position="1583"/>
    </location>
</feature>
<evidence type="ECO:0000256" key="8">
    <source>
        <dbReference type="ARBA" id="ARBA00022741"/>
    </source>
</evidence>
<feature type="transmembrane region" description="Helical" evidence="16">
    <location>
        <begin position="647"/>
        <end position="670"/>
    </location>
</feature>
<feature type="transmembrane region" description="Helical" evidence="16">
    <location>
        <begin position="452"/>
        <end position="475"/>
    </location>
</feature>
<name>A0A8J6HC18_TENMO</name>
<dbReference type="PRINTS" id="PR00722">
    <property type="entry name" value="CHYMOTRYPSIN"/>
</dbReference>
<dbReference type="GO" id="GO:0006508">
    <property type="term" value="P:proteolysis"/>
    <property type="evidence" value="ECO:0007669"/>
    <property type="project" value="UniProtKB-KW"/>
</dbReference>
<keyword evidence="16" id="KW-0812">Transmembrane</keyword>
<keyword evidence="14" id="KW-0720">Serine protease</keyword>
<feature type="transmembrane region" description="Helical" evidence="16">
    <location>
        <begin position="974"/>
        <end position="995"/>
    </location>
</feature>
<feature type="region of interest" description="Disordered" evidence="15">
    <location>
        <begin position="1029"/>
        <end position="1064"/>
    </location>
</feature>
<feature type="region of interest" description="Disordered" evidence="15">
    <location>
        <begin position="1548"/>
        <end position="1585"/>
    </location>
</feature>
<dbReference type="PROSITE" id="PS50893">
    <property type="entry name" value="ABC_TRANSPORTER_2"/>
    <property type="match status" value="2"/>
</dbReference>
<evidence type="ECO:0000259" key="18">
    <source>
        <dbReference type="PROSITE" id="PS50850"/>
    </source>
</evidence>
<evidence type="ECO:0000256" key="11">
    <source>
        <dbReference type="ARBA" id="ARBA00023159"/>
    </source>
</evidence>
<feature type="region of interest" description="Disordered" evidence="15">
    <location>
        <begin position="1083"/>
        <end position="1141"/>
    </location>
</feature>
<dbReference type="GO" id="GO:0022857">
    <property type="term" value="F:transmembrane transporter activity"/>
    <property type="evidence" value="ECO:0007669"/>
    <property type="project" value="InterPro"/>
</dbReference>
<dbReference type="Gene3D" id="3.40.50.300">
    <property type="entry name" value="P-loop containing nucleotide triphosphate hydrolases"/>
    <property type="match status" value="2"/>
</dbReference>
<organism evidence="20 21">
    <name type="scientific">Tenebrio molitor</name>
    <name type="common">Yellow mealworm beetle</name>
    <dbReference type="NCBI Taxonomy" id="7067"/>
    <lineage>
        <taxon>Eukaryota</taxon>
        <taxon>Metazoa</taxon>
        <taxon>Ecdysozoa</taxon>
        <taxon>Arthropoda</taxon>
        <taxon>Hexapoda</taxon>
        <taxon>Insecta</taxon>
        <taxon>Pterygota</taxon>
        <taxon>Neoptera</taxon>
        <taxon>Endopterygota</taxon>
        <taxon>Coleoptera</taxon>
        <taxon>Polyphaga</taxon>
        <taxon>Cucujiformia</taxon>
        <taxon>Tenebrionidae</taxon>
        <taxon>Tenebrio</taxon>
    </lineage>
</organism>
<dbReference type="InterPro" id="IPR036259">
    <property type="entry name" value="MFS_trans_sf"/>
</dbReference>
<dbReference type="InterPro" id="IPR018114">
    <property type="entry name" value="TRYPSIN_HIS"/>
</dbReference>
<dbReference type="SUPFAM" id="SSF103473">
    <property type="entry name" value="MFS general substrate transporter"/>
    <property type="match status" value="1"/>
</dbReference>
<dbReference type="FunFam" id="2.40.10.10:FF:000068">
    <property type="entry name" value="transmembrane protease serine 2"/>
    <property type="match status" value="1"/>
</dbReference>
<dbReference type="PROSITE" id="PS00135">
    <property type="entry name" value="TRYPSIN_SER"/>
    <property type="match status" value="1"/>
</dbReference>
<dbReference type="GO" id="GO:0005635">
    <property type="term" value="C:nuclear envelope"/>
    <property type="evidence" value="ECO:0007669"/>
    <property type="project" value="UniProtKB-SubCell"/>
</dbReference>
<feature type="compositionally biased region" description="Basic residues" evidence="15">
    <location>
        <begin position="1155"/>
        <end position="1167"/>
    </location>
</feature>
<dbReference type="Gene3D" id="2.40.10.10">
    <property type="entry name" value="Trypsin-like serine proteases"/>
    <property type="match status" value="2"/>
</dbReference>
<sequence length="1858" mass="207956">MWQLQLRKERNHDKMSPYILPEPLSANLGPIGGPKVEFRHPDSAANSIHNSRSNVSHYKPLKESSNESNVVLLFVGESRFVSDLSVQRRDALQQRVAFRLAHPTPTSRPSTTAATTPETAIVVQEFVQSATVNVPFSPIINDVNDSNSVVVKDLPKCLMKSDGNVIVGNACGNQLSSPKIIGGRNVSHQYDFPFMASLRVNGRHICGGSIVDYRHVLTAAHCCFDNTGNPFPTRSMSIAAGNLNINTPDVSDLRAVNTVTVHRNYDPDKNFDDIAVLEIFGSFKTWSGAMKPIDLANFVPANTTVISSNLLYVDIPIIGERQCRAYYGSYLTNKMICAGGRGKDSCQGDSGGPLVCSGVLAGIVSFGSDCGVYPGVYTAVAKYKSWIRKYIDNSSSSWITPSGRHVSLLILHTIYRQWCESVKMASKSDEHVFDEVMVQVGDSGKFQKYYNIIFNLIFVAVASLACFNPIISLAAPDHWCKVPGRELTNFSIEEWKNLTIPWRNNGTYEFSQCKMYNRTNETTDDFATVECLHGWEYDKTYYTETIVTQENWVCDKNMYATNLLGFGKIGEILGTLLSQLGDVYGRRPIFYGSIIIIVIGRMGLLLSSGVYLLFVIFLIIGSLSSMPLFQGPLVISVEISSVEDRAFIPLMQCIGWTAGLCLAPMLYWVLGEWKSFILITTLPLVLFLFVHNYMIESPRWLASKGQMKKCVTQLRKIAKINNSTVTDKVLVSLSKETPPPEKNFGVMSLFSSCRLAIKSTLVIIGWICYMIIYFILFLNVNNLKGNPFMNYFWQGLAELPGYFLGKYLSDAIGRKYTKFTGCIAIALIAVVAAYVLSFSGHVIIISVCAIIMKFVSSVVFYAINLQTLEIYPTCLRQTGYSMGFLVGSVFGIVSPYITFLGTSVHQSLPYVIIAVLAVLGGFSGIFLPETLNEKLPETVAEAEQFGADQKVISLCSLMLFAYGMQESRNEVADMLKYVTLGGVTVYPLLFILLSIDIKRRPVFLVITMSKKRGNKKNINLENDSDEEAKITKANTEKNDITSKSNKTKSSKKGKRGKKDDWSDEEEGKVVSLIDNVDEEIQPVTKKSAKKKSKKKGQDNSESEDEDVKVELEVEPVQKKKMGKKGKSNKTDDWSDKDSNVELQLSDVEEEIIPVKKNKKNAKSKKKKDVSDEEDEEIVEEQIADEEINENKNVSPKVEDNLMPAEEKDVIVDKVAEIKIEEPEEEIKKEPEEKKLTHKEKKKLKKQQEYEKQMETLLKKGGQGHSDLDSNFTVSQSQKTAGQLAHLENAVDIKIENFGISAKGNDLFVNASLLIAQGRHYGLVGPNGHGKTTLLRHIAQRAFAIPPNIDILYCEQEVVADDFSAVESVLKADVKRTEMLDECKKLEDAFNGGDLSVQDRLNEVYAELKAIGADSAEPRARRILAGLGFTKAMQDRATKNFSGGWRMRVSLARALYMEPTLLLLDEPTNHLDLNAVIWLDNYLQVWKKTLLIVSHDQSFLDNVCNEIIHLDTQKLYYYKGNYSMFKKMYQQKRKEMIKEYEKQEKRLKELKAHGSSKKQAEKKQKEALTRKQEKNRTKVQKQEDEVAPTELLQKPKEYFVKFSFPEPPPLQPPILGLHNVTFAYSGQKPLFVNTDFGIDMNSRVAIVGPNGVGKSTFLKLLTGDLDPQQGEVRKNHRLRIGRFDQHSGEHLTAEETPSEYLMRLFDLPYEKARKQLGTFGLASHAHTIKMKDLSGGQKARVALAELCLNAPDVLILVSCTGWHGRKVPICCFQDEPTNNLDIESIDALAEAINEYSGGVIIVSHDERLIRETECALYVIEDQTINEVDGDFDDYRKELLESLGEVINSPSIAANAAVAQ</sequence>
<feature type="transmembrane region" description="Helical" evidence="16">
    <location>
        <begin position="676"/>
        <end position="695"/>
    </location>
</feature>
<dbReference type="InterPro" id="IPR001254">
    <property type="entry name" value="Trypsin_dom"/>
</dbReference>
<feature type="domain" description="ABC transporter" evidence="19">
    <location>
        <begin position="1614"/>
        <end position="1845"/>
    </location>
</feature>
<dbReference type="GO" id="GO:0016020">
    <property type="term" value="C:membrane"/>
    <property type="evidence" value="ECO:0007669"/>
    <property type="project" value="UniProtKB-SubCell"/>
</dbReference>
<feature type="compositionally biased region" description="Basic and acidic residues" evidence="15">
    <location>
        <begin position="1108"/>
        <end position="1117"/>
    </location>
</feature>
<feature type="region of interest" description="Disordered" evidence="15">
    <location>
        <begin position="1155"/>
        <end position="1201"/>
    </location>
</feature>
<dbReference type="InterPro" id="IPR027417">
    <property type="entry name" value="P-loop_NTPase"/>
</dbReference>
<reference evidence="20" key="1">
    <citation type="journal article" date="2020" name="J Insects Food Feed">
        <title>The yellow mealworm (Tenebrio molitor) genome: a resource for the emerging insects as food and feed industry.</title>
        <authorList>
            <person name="Eriksson T."/>
            <person name="Andere A."/>
            <person name="Kelstrup H."/>
            <person name="Emery V."/>
            <person name="Picard C."/>
        </authorList>
    </citation>
    <scope>NUCLEOTIDE SEQUENCE</scope>
    <source>
        <strain evidence="20">Stoneville</strain>
        <tissue evidence="20">Whole head</tissue>
    </source>
</reference>
<evidence type="ECO:0000256" key="5">
    <source>
        <dbReference type="ARBA" id="ARBA00022490"/>
    </source>
</evidence>
<evidence type="ECO:0000256" key="12">
    <source>
        <dbReference type="ARBA" id="ARBA00023242"/>
    </source>
</evidence>
<keyword evidence="11" id="KW-0010">Activator</keyword>
<feature type="domain" description="Peptidase S1" evidence="17">
    <location>
        <begin position="180"/>
        <end position="392"/>
    </location>
</feature>
<keyword evidence="9" id="KW-0067">ATP-binding</keyword>
<dbReference type="GO" id="GO:0016887">
    <property type="term" value="F:ATP hydrolysis activity"/>
    <property type="evidence" value="ECO:0007669"/>
    <property type="project" value="InterPro"/>
</dbReference>
<dbReference type="PROSITE" id="PS50240">
    <property type="entry name" value="TRYPSIN_DOM"/>
    <property type="match status" value="1"/>
</dbReference>
<evidence type="ECO:0000256" key="14">
    <source>
        <dbReference type="RuleBase" id="RU363034"/>
    </source>
</evidence>
<feature type="transmembrane region" description="Helical" evidence="16">
    <location>
        <begin position="755"/>
        <end position="776"/>
    </location>
</feature>
<keyword evidence="14" id="KW-0645">Protease</keyword>
<evidence type="ECO:0000259" key="19">
    <source>
        <dbReference type="PROSITE" id="PS50893"/>
    </source>
</evidence>
<comment type="subcellular location">
    <subcellularLocation>
        <location evidence="3">Cytoplasm</location>
    </subcellularLocation>
    <subcellularLocation>
        <location evidence="1">Membrane</location>
        <topology evidence="1">Multi-pass membrane protein</topology>
    </subcellularLocation>
    <subcellularLocation>
        <location evidence="2">Nucleus envelope</location>
    </subcellularLocation>
    <subcellularLocation>
        <location evidence="4">Nucleus</location>
        <location evidence="4">Nucleoplasm</location>
    </subcellularLocation>
</comment>
<reference evidence="20" key="2">
    <citation type="submission" date="2021-08" db="EMBL/GenBank/DDBJ databases">
        <authorList>
            <person name="Eriksson T."/>
        </authorList>
    </citation>
    <scope>NUCLEOTIDE SEQUENCE</scope>
    <source>
        <strain evidence="20">Stoneville</strain>
        <tissue evidence="20">Whole head</tissue>
    </source>
</reference>
<evidence type="ECO:0000313" key="21">
    <source>
        <dbReference type="Proteomes" id="UP000719412"/>
    </source>
</evidence>
<accession>A0A8J6HC18</accession>
<keyword evidence="6" id="KW-0597">Phosphoprotein</keyword>
<feature type="domain" description="ABC transporter" evidence="19">
    <location>
        <begin position="1292"/>
        <end position="1536"/>
    </location>
</feature>
<dbReference type="PROSITE" id="PS00211">
    <property type="entry name" value="ABC_TRANSPORTER_1"/>
    <property type="match status" value="1"/>
</dbReference>
<dbReference type="SMART" id="SM00020">
    <property type="entry name" value="Tryp_SPc"/>
    <property type="match status" value="1"/>
</dbReference>
<dbReference type="GO" id="GO:0005737">
    <property type="term" value="C:cytoplasm"/>
    <property type="evidence" value="ECO:0007669"/>
    <property type="project" value="UniProtKB-SubCell"/>
</dbReference>
<dbReference type="Proteomes" id="UP000719412">
    <property type="component" value="Unassembled WGS sequence"/>
</dbReference>
<feature type="compositionally biased region" description="Basic residues" evidence="15">
    <location>
        <begin position="1118"/>
        <end position="1127"/>
    </location>
</feature>
<evidence type="ECO:0000256" key="9">
    <source>
        <dbReference type="ARBA" id="ARBA00022840"/>
    </source>
</evidence>
<dbReference type="Pfam" id="PF07690">
    <property type="entry name" value="MFS_1"/>
    <property type="match status" value="1"/>
</dbReference>
<evidence type="ECO:0000256" key="1">
    <source>
        <dbReference type="ARBA" id="ARBA00004141"/>
    </source>
</evidence>
<dbReference type="InterPro" id="IPR001314">
    <property type="entry name" value="Peptidase_S1A"/>
</dbReference>
<feature type="transmembrane region" description="Helical" evidence="16">
    <location>
        <begin position="842"/>
        <end position="863"/>
    </location>
</feature>
<dbReference type="FunFam" id="3.40.50.300:FF:000472">
    <property type="entry name" value="ATP-binding cassette, sub-family F (GCN20), member 1"/>
    <property type="match status" value="1"/>
</dbReference>
<dbReference type="InterPro" id="IPR009003">
    <property type="entry name" value="Peptidase_S1_PA"/>
</dbReference>
<evidence type="ECO:0000256" key="10">
    <source>
        <dbReference type="ARBA" id="ARBA00023157"/>
    </source>
</evidence>
<comment type="caution">
    <text evidence="20">The sequence shown here is derived from an EMBL/GenBank/DDBJ whole genome shotgun (WGS) entry which is preliminary data.</text>
</comment>
<keyword evidence="21" id="KW-1185">Reference proteome</keyword>
<dbReference type="InterPro" id="IPR043504">
    <property type="entry name" value="Peptidase_S1_PA_chymotrypsin"/>
</dbReference>
<keyword evidence="16" id="KW-0472">Membrane</keyword>
<feature type="compositionally biased region" description="Basic and acidic residues" evidence="15">
    <location>
        <begin position="1128"/>
        <end position="1139"/>
    </location>
</feature>
<evidence type="ECO:0000256" key="16">
    <source>
        <dbReference type="SAM" id="Phobius"/>
    </source>
</evidence>
<dbReference type="InterPro" id="IPR003593">
    <property type="entry name" value="AAA+_ATPase"/>
</dbReference>
<evidence type="ECO:0000256" key="15">
    <source>
        <dbReference type="SAM" id="MobiDB-lite"/>
    </source>
</evidence>
<dbReference type="Pfam" id="PF00005">
    <property type="entry name" value="ABC_tran"/>
    <property type="match status" value="2"/>
</dbReference>
<keyword evidence="8" id="KW-0547">Nucleotide-binding</keyword>
<dbReference type="InterPro" id="IPR011701">
    <property type="entry name" value="MFS"/>
</dbReference>
<dbReference type="SUPFAM" id="SSF50494">
    <property type="entry name" value="Trypsin-like serine proteases"/>
    <property type="match status" value="1"/>
</dbReference>
<evidence type="ECO:0000256" key="3">
    <source>
        <dbReference type="ARBA" id="ARBA00004496"/>
    </source>
</evidence>
<feature type="transmembrane region" description="Helical" evidence="16">
    <location>
        <begin position="589"/>
        <end position="606"/>
    </location>
</feature>
<evidence type="ECO:0000256" key="2">
    <source>
        <dbReference type="ARBA" id="ARBA00004259"/>
    </source>
</evidence>
<feature type="domain" description="Major facilitator superfamily (MFS) profile" evidence="18">
    <location>
        <begin position="522"/>
        <end position="932"/>
    </location>
</feature>
<dbReference type="PROSITE" id="PS00134">
    <property type="entry name" value="TRYPSIN_HIS"/>
    <property type="match status" value="1"/>
</dbReference>
<dbReference type="GO" id="GO:0005524">
    <property type="term" value="F:ATP binding"/>
    <property type="evidence" value="ECO:0007669"/>
    <property type="project" value="UniProtKB-KW"/>
</dbReference>
<feature type="transmembrane region" description="Helical" evidence="16">
    <location>
        <begin position="816"/>
        <end position="836"/>
    </location>
</feature>
<dbReference type="SMART" id="SM00382">
    <property type="entry name" value="AAA"/>
    <property type="match status" value="2"/>
</dbReference>
<dbReference type="InterPro" id="IPR020846">
    <property type="entry name" value="MFS_dom"/>
</dbReference>
<protein>
    <recommendedName>
        <fullName evidence="13">ATP-binding cassette sub-family F member 1</fullName>
    </recommendedName>
</protein>
<dbReference type="GO" id="GO:0005654">
    <property type="term" value="C:nucleoplasm"/>
    <property type="evidence" value="ECO:0007669"/>
    <property type="project" value="UniProtKB-SubCell"/>
</dbReference>